<protein>
    <submittedName>
        <fullName evidence="1">Uncharacterized protein</fullName>
    </submittedName>
</protein>
<comment type="caution">
    <text evidence="1">The sequence shown here is derived from an EMBL/GenBank/DDBJ whole genome shotgun (WGS) entry which is preliminary data.</text>
</comment>
<evidence type="ECO:0000313" key="1">
    <source>
        <dbReference type="EMBL" id="GMA82215.1"/>
    </source>
</evidence>
<proteinExistence type="predicted"/>
<dbReference type="Proteomes" id="UP001157046">
    <property type="component" value="Unassembled WGS sequence"/>
</dbReference>
<sequence>MKNELLQVIRDLADEKETKRLSLGDIYRKMDIETTQFNNLLDELKEDGFLIDHSNNTLSWERSIGADGIISQSFTRCVELVG</sequence>
<keyword evidence="2" id="KW-1185">Reference proteome</keyword>
<evidence type="ECO:0000313" key="2">
    <source>
        <dbReference type="Proteomes" id="UP001157046"/>
    </source>
</evidence>
<reference evidence="2" key="1">
    <citation type="journal article" date="2019" name="Int. J. Syst. Evol. Microbiol.">
        <title>The Global Catalogue of Microorganisms (GCM) 10K type strain sequencing project: providing services to taxonomists for standard genome sequencing and annotation.</title>
        <authorList>
            <consortium name="The Broad Institute Genomics Platform"/>
            <consortium name="The Broad Institute Genome Sequencing Center for Infectious Disease"/>
            <person name="Wu L."/>
            <person name="Ma J."/>
        </authorList>
    </citation>
    <scope>NUCLEOTIDE SEQUENCE [LARGE SCALE GENOMIC DNA]</scope>
    <source>
        <strain evidence="2">NBRC 102030</strain>
    </source>
</reference>
<gene>
    <name evidence="1" type="ORF">GCM10025855_17480</name>
</gene>
<dbReference type="RefSeq" id="WP_248938140.1">
    <property type="nucleotide sequence ID" value="NZ_BSUY01000001.1"/>
</dbReference>
<organism evidence="1 2">
    <name type="scientific">Shewanella glacialipiscicola</name>
    <dbReference type="NCBI Taxonomy" id="614069"/>
    <lineage>
        <taxon>Bacteria</taxon>
        <taxon>Pseudomonadati</taxon>
        <taxon>Pseudomonadota</taxon>
        <taxon>Gammaproteobacteria</taxon>
        <taxon>Alteromonadales</taxon>
        <taxon>Shewanellaceae</taxon>
        <taxon>Shewanella</taxon>
    </lineage>
</organism>
<name>A0ABQ6J269_9GAMM</name>
<dbReference type="EMBL" id="BSUY01000001">
    <property type="protein sequence ID" value="GMA82215.1"/>
    <property type="molecule type" value="Genomic_DNA"/>
</dbReference>
<accession>A0ABQ6J269</accession>